<evidence type="ECO:0000313" key="10">
    <source>
        <dbReference type="Proteomes" id="UP001152885"/>
    </source>
</evidence>
<keyword evidence="10" id="KW-1185">Reference proteome</keyword>
<comment type="subcellular location">
    <subcellularLocation>
        <location evidence="6">Endoplasmic reticulum membrane</location>
        <topology evidence="6">Multi-pass membrane protein</topology>
    </subcellularLocation>
    <subcellularLocation>
        <location evidence="6">Endoplasmic reticulum-Golgi intermediate compartment membrane</location>
        <topology evidence="6">Multi-pass membrane protein</topology>
    </subcellularLocation>
    <subcellularLocation>
        <location evidence="6">Golgi apparatus membrane</location>
        <topology evidence="6">Multi-pass membrane protein</topology>
    </subcellularLocation>
    <subcellularLocation>
        <location evidence="1">Membrane</location>
        <topology evidence="1">Multi-pass membrane protein</topology>
    </subcellularLocation>
</comment>
<dbReference type="InterPro" id="IPR045888">
    <property type="entry name" value="Erv"/>
</dbReference>
<evidence type="ECO:0000256" key="2">
    <source>
        <dbReference type="ARBA" id="ARBA00005648"/>
    </source>
</evidence>
<comment type="caution">
    <text evidence="9">The sequence shown here is derived from an EMBL/GenBank/DDBJ whole genome shotgun (WGS) entry which is preliminary data.</text>
</comment>
<keyword evidence="5 6" id="KW-0472">Membrane</keyword>
<evidence type="ECO:0000256" key="4">
    <source>
        <dbReference type="ARBA" id="ARBA00022989"/>
    </source>
</evidence>
<evidence type="ECO:0000259" key="7">
    <source>
        <dbReference type="Pfam" id="PF07970"/>
    </source>
</evidence>
<evidence type="ECO:0000259" key="8">
    <source>
        <dbReference type="Pfam" id="PF13850"/>
    </source>
</evidence>
<dbReference type="GO" id="GO:0005789">
    <property type="term" value="C:endoplasmic reticulum membrane"/>
    <property type="evidence" value="ECO:0007669"/>
    <property type="project" value="UniProtKB-SubCell"/>
</dbReference>
<evidence type="ECO:0000256" key="1">
    <source>
        <dbReference type="ARBA" id="ARBA00004141"/>
    </source>
</evidence>
<dbReference type="PANTHER" id="PTHR10984:SF25">
    <property type="entry name" value="ENDOPLASMIC RETICULUM-GOLGI INTERMEDIATE COMPARTMENT PROTEIN 3"/>
    <property type="match status" value="1"/>
</dbReference>
<dbReference type="GO" id="GO:0030134">
    <property type="term" value="C:COPII-coated ER to Golgi transport vesicle"/>
    <property type="evidence" value="ECO:0007669"/>
    <property type="project" value="TreeGrafter"/>
</dbReference>
<dbReference type="GO" id="GO:0000139">
    <property type="term" value="C:Golgi membrane"/>
    <property type="evidence" value="ECO:0007669"/>
    <property type="project" value="UniProtKB-SubCell"/>
</dbReference>
<keyword evidence="3 6" id="KW-0812">Transmembrane</keyword>
<evidence type="ECO:0000256" key="6">
    <source>
        <dbReference type="RuleBase" id="RU369013"/>
    </source>
</evidence>
<keyword evidence="6" id="KW-0333">Golgi apparatus</keyword>
<dbReference type="OrthoDB" id="270930at2759"/>
<comment type="function">
    <text evidence="6">Plays a role in transport between endoplasmic reticulum and Golgi.</text>
</comment>
<dbReference type="Pfam" id="PF07970">
    <property type="entry name" value="COPIIcoated_ERV"/>
    <property type="match status" value="1"/>
</dbReference>
<dbReference type="PANTHER" id="PTHR10984">
    <property type="entry name" value="ENDOPLASMIC RETICULUM-GOLGI INTERMEDIATE COMPARTMENT PROTEIN"/>
    <property type="match status" value="1"/>
</dbReference>
<dbReference type="AlphaFoldDB" id="A0A9W4XIB2"/>
<feature type="domain" description="Endoplasmic reticulum vesicle transporter N-terminal" evidence="8">
    <location>
        <begin position="11"/>
        <end position="98"/>
    </location>
</feature>
<keyword evidence="6" id="KW-0813">Transport</keyword>
<dbReference type="GO" id="GO:0033116">
    <property type="term" value="C:endoplasmic reticulum-Golgi intermediate compartment membrane"/>
    <property type="evidence" value="ECO:0007669"/>
    <property type="project" value="UniProtKB-SubCell"/>
</dbReference>
<feature type="transmembrane region" description="Helical" evidence="6">
    <location>
        <begin position="26"/>
        <end position="44"/>
    </location>
</feature>
<dbReference type="EMBL" id="CANTUO010000005">
    <property type="protein sequence ID" value="CAI5759964.1"/>
    <property type="molecule type" value="Genomic_DNA"/>
</dbReference>
<evidence type="ECO:0000256" key="3">
    <source>
        <dbReference type="ARBA" id="ARBA00022692"/>
    </source>
</evidence>
<organism evidence="9 10">
    <name type="scientific">Candida verbasci</name>
    <dbReference type="NCBI Taxonomy" id="1227364"/>
    <lineage>
        <taxon>Eukaryota</taxon>
        <taxon>Fungi</taxon>
        <taxon>Dikarya</taxon>
        <taxon>Ascomycota</taxon>
        <taxon>Saccharomycotina</taxon>
        <taxon>Pichiomycetes</taxon>
        <taxon>Debaryomycetaceae</taxon>
        <taxon>Candida/Lodderomyces clade</taxon>
        <taxon>Candida</taxon>
    </lineage>
</organism>
<evidence type="ECO:0000313" key="9">
    <source>
        <dbReference type="EMBL" id="CAI5759964.1"/>
    </source>
</evidence>
<dbReference type="InterPro" id="IPR039542">
    <property type="entry name" value="Erv_N"/>
</dbReference>
<reference evidence="9" key="1">
    <citation type="submission" date="2022-12" db="EMBL/GenBank/DDBJ databases">
        <authorList>
            <person name="Brejova B."/>
        </authorList>
    </citation>
    <scope>NUCLEOTIDE SEQUENCE</scope>
</reference>
<feature type="transmembrane region" description="Helical" evidence="6">
    <location>
        <begin position="374"/>
        <end position="395"/>
    </location>
</feature>
<keyword evidence="6" id="KW-0931">ER-Golgi transport</keyword>
<protein>
    <recommendedName>
        <fullName evidence="6">Endoplasmic reticulum-Golgi intermediate compartment protein</fullName>
    </recommendedName>
</protein>
<gene>
    <name evidence="9" type="ORF">CANVERA_P4476</name>
</gene>
<dbReference type="Proteomes" id="UP001152885">
    <property type="component" value="Unassembled WGS sequence"/>
</dbReference>
<dbReference type="InterPro" id="IPR012936">
    <property type="entry name" value="Erv_C"/>
</dbReference>
<dbReference type="GO" id="GO:0006890">
    <property type="term" value="P:retrograde vesicle-mediated transport, Golgi to endoplasmic reticulum"/>
    <property type="evidence" value="ECO:0007669"/>
    <property type="project" value="TreeGrafter"/>
</dbReference>
<keyword evidence="4 6" id="KW-1133">Transmembrane helix</keyword>
<feature type="domain" description="Endoplasmic reticulum vesicle transporter C-terminal" evidence="7">
    <location>
        <begin position="153"/>
        <end position="396"/>
    </location>
</feature>
<keyword evidence="6" id="KW-0256">Endoplasmic reticulum</keyword>
<name>A0A9W4XIB2_9ASCO</name>
<sequence>MSSSRPPKLISLDAFAKTVEDARIKTTSGGLITLLCVFVVLLLIRNEYIDYTTIITRPELVVDRDINKQLDINLDISFYNLPCDLISIDLLDETGDLQLDIINSGLTKYRIIKNSDDNIREEIDDSPALKPDISLKEMAKGLPEGDNSYCGSCYGALPQDKNQYCCNNCETVKKAYAEMKWQFYDGENIKQCEDEGYVLKLKNKIESNEGCRIKGTAKINRVSGQMDFAPGASFTSEGRHVHDLSLYMKYKEKFNFDHKIHHLSFGNKENNNKLNQYFDSIQPLNDYIFKKNSKFHQSTYYLKIVSTRFESLDKLKKDETNQFSVITHDRPLQGGKDDDHQHTLHARGGVPGVVFNFDISPLKIINRQQYAKTWSGFILGVISSIAGVLMVGTLLDRSVFAAQQAIKGKKDL</sequence>
<dbReference type="Pfam" id="PF13850">
    <property type="entry name" value="ERGIC_N"/>
    <property type="match status" value="1"/>
</dbReference>
<accession>A0A9W4XIB2</accession>
<dbReference type="GO" id="GO:0006888">
    <property type="term" value="P:endoplasmic reticulum to Golgi vesicle-mediated transport"/>
    <property type="evidence" value="ECO:0007669"/>
    <property type="project" value="UniProtKB-UniRule"/>
</dbReference>
<evidence type="ECO:0000256" key="5">
    <source>
        <dbReference type="ARBA" id="ARBA00023136"/>
    </source>
</evidence>
<proteinExistence type="inferred from homology"/>
<comment type="similarity">
    <text evidence="2 6">Belongs to the ERGIC family.</text>
</comment>